<reference evidence="3 4" key="1">
    <citation type="journal article" date="2017" name="PLoS Biol.">
        <title>The sea cucumber genome provides insights into morphological evolution and visceral regeneration.</title>
        <authorList>
            <person name="Zhang X."/>
            <person name="Sun L."/>
            <person name="Yuan J."/>
            <person name="Sun Y."/>
            <person name="Gao Y."/>
            <person name="Zhang L."/>
            <person name="Li S."/>
            <person name="Dai H."/>
            <person name="Hamel J.F."/>
            <person name="Liu C."/>
            <person name="Yu Y."/>
            <person name="Liu S."/>
            <person name="Lin W."/>
            <person name="Guo K."/>
            <person name="Jin S."/>
            <person name="Xu P."/>
            <person name="Storey K.B."/>
            <person name="Huan P."/>
            <person name="Zhang T."/>
            <person name="Zhou Y."/>
            <person name="Zhang J."/>
            <person name="Lin C."/>
            <person name="Li X."/>
            <person name="Xing L."/>
            <person name="Huo D."/>
            <person name="Sun M."/>
            <person name="Wang L."/>
            <person name="Mercier A."/>
            <person name="Li F."/>
            <person name="Yang H."/>
            <person name="Xiang J."/>
        </authorList>
    </citation>
    <scope>NUCLEOTIDE SEQUENCE [LARGE SCALE GENOMIC DNA]</scope>
    <source>
        <strain evidence="3">Shaxun</strain>
        <tissue evidence="3">Muscle</tissue>
    </source>
</reference>
<dbReference type="InterPro" id="IPR013830">
    <property type="entry name" value="SGNH_hydro"/>
</dbReference>
<dbReference type="GO" id="GO:0016787">
    <property type="term" value="F:hydrolase activity"/>
    <property type="evidence" value="ECO:0007669"/>
    <property type="project" value="UniProtKB-KW"/>
</dbReference>
<organism evidence="3 4">
    <name type="scientific">Stichopus japonicus</name>
    <name type="common">Sea cucumber</name>
    <dbReference type="NCBI Taxonomy" id="307972"/>
    <lineage>
        <taxon>Eukaryota</taxon>
        <taxon>Metazoa</taxon>
        <taxon>Echinodermata</taxon>
        <taxon>Eleutherozoa</taxon>
        <taxon>Echinozoa</taxon>
        <taxon>Holothuroidea</taxon>
        <taxon>Aspidochirotacea</taxon>
        <taxon>Aspidochirotida</taxon>
        <taxon>Stichopodidae</taxon>
        <taxon>Apostichopus</taxon>
    </lineage>
</organism>
<dbReference type="Pfam" id="PF13472">
    <property type="entry name" value="Lipase_GDSL_2"/>
    <property type="match status" value="1"/>
</dbReference>
<proteinExistence type="inferred from homology"/>
<name>A0A2G8KAE6_STIJA</name>
<dbReference type="CDD" id="cd01820">
    <property type="entry name" value="PAF_acetylesterase_like"/>
    <property type="match status" value="1"/>
</dbReference>
<dbReference type="OrthoDB" id="505607at2759"/>
<dbReference type="STRING" id="307972.A0A2G8KAE6"/>
<dbReference type="SUPFAM" id="SSF52266">
    <property type="entry name" value="SGNH hydrolase"/>
    <property type="match status" value="1"/>
</dbReference>
<keyword evidence="4" id="KW-1185">Reference proteome</keyword>
<comment type="similarity">
    <text evidence="1">Belongs to the 'GDSL' lipolytic enzyme family. Platelet-activating factor acetylhydrolase IB beta/gamma subunits subfamily.</text>
</comment>
<protein>
    <submittedName>
        <fullName evidence="3">Platelet-activating factor acetylhydrolase IB subunit beta</fullName>
    </submittedName>
</protein>
<dbReference type="Gene3D" id="3.40.50.1110">
    <property type="entry name" value="SGNH hydrolase"/>
    <property type="match status" value="1"/>
</dbReference>
<dbReference type="PANTHER" id="PTHR11852">
    <property type="entry name" value="PLATELET-ACTIVATING FACTOR ACETYLHYDROLASE"/>
    <property type="match status" value="1"/>
</dbReference>
<dbReference type="InterPro" id="IPR036514">
    <property type="entry name" value="SGNH_hydro_sf"/>
</dbReference>
<evidence type="ECO:0000256" key="1">
    <source>
        <dbReference type="ARBA" id="ARBA00038184"/>
    </source>
</evidence>
<accession>A0A2G8KAE6</accession>
<feature type="domain" description="SGNH hydrolase-type esterase" evidence="2">
    <location>
        <begin position="41"/>
        <end position="200"/>
    </location>
</feature>
<comment type="caution">
    <text evidence="3">The sequence shown here is derived from an EMBL/GenBank/DDBJ whole genome shotgun (WGS) entry which is preliminary data.</text>
</comment>
<evidence type="ECO:0000313" key="3">
    <source>
        <dbReference type="EMBL" id="PIK44943.1"/>
    </source>
</evidence>
<evidence type="ECO:0000313" key="4">
    <source>
        <dbReference type="Proteomes" id="UP000230750"/>
    </source>
</evidence>
<gene>
    <name evidence="3" type="ORF">BSL78_18202</name>
</gene>
<dbReference type="Proteomes" id="UP000230750">
    <property type="component" value="Unassembled WGS sequence"/>
</dbReference>
<keyword evidence="3" id="KW-0378">Hydrolase</keyword>
<sequence>MSSEGADVAAEVVDVQGDRRWMDLHEQFVKDSKNKEPDVLFIGDSLIARLQQSIVWSELFEPLHCLNFGIGSDTTQNVLWRLENGEIEDIKPKVVVLLIGTNNHAHTAEAVAKGIQAISLYIRSKQPTAHLLVLAIPPRGKNDNPLRAKMKKINQLLAEAIPTIPKAEYFDPKIEFIQADGSLDRSDFCDFLHFTSKGYRKYCKPLADRLSQLLVVED</sequence>
<dbReference type="PANTHER" id="PTHR11852:SF0">
    <property type="entry name" value="PLATELET-ACTIVATING FACTOR ACETYLHYDROLASE IB SUBUNIT BETA HOMOLOG"/>
    <property type="match status" value="1"/>
</dbReference>
<dbReference type="EMBL" id="MRZV01000743">
    <property type="protein sequence ID" value="PIK44943.1"/>
    <property type="molecule type" value="Genomic_DNA"/>
</dbReference>
<evidence type="ECO:0000259" key="2">
    <source>
        <dbReference type="Pfam" id="PF13472"/>
    </source>
</evidence>
<dbReference type="AlphaFoldDB" id="A0A2G8KAE6"/>